<gene>
    <name evidence="2" type="ORF">M9458_006761</name>
</gene>
<proteinExistence type="predicted"/>
<keyword evidence="3" id="KW-1185">Reference proteome</keyword>
<feature type="compositionally biased region" description="Basic and acidic residues" evidence="1">
    <location>
        <begin position="34"/>
        <end position="59"/>
    </location>
</feature>
<dbReference type="AlphaFoldDB" id="A0ABD0RID3"/>
<reference evidence="2 3" key="1">
    <citation type="submission" date="2024-05" db="EMBL/GenBank/DDBJ databases">
        <title>Genome sequencing and assembly of Indian major carp, Cirrhinus mrigala (Hamilton, 1822).</title>
        <authorList>
            <person name="Mohindra V."/>
            <person name="Chowdhury L.M."/>
            <person name="Lal K."/>
            <person name="Jena J.K."/>
        </authorList>
    </citation>
    <scope>NUCLEOTIDE SEQUENCE [LARGE SCALE GENOMIC DNA]</scope>
    <source>
        <strain evidence="2">CM1030</strain>
        <tissue evidence="2">Blood</tissue>
    </source>
</reference>
<dbReference type="Proteomes" id="UP001529510">
    <property type="component" value="Unassembled WGS sequence"/>
</dbReference>
<sequence>GVCLLRVSRGTGSLAPPQPGADPAAVQRSAALGRHRDPAVPVAPKEDTASAQVHKDCSL</sequence>
<dbReference type="EMBL" id="JAMKFB020000003">
    <property type="protein sequence ID" value="KAL0198221.1"/>
    <property type="molecule type" value="Genomic_DNA"/>
</dbReference>
<accession>A0ABD0RID3</accession>
<protein>
    <submittedName>
        <fullName evidence="2">Uncharacterized protein</fullName>
    </submittedName>
</protein>
<feature type="region of interest" description="Disordered" evidence="1">
    <location>
        <begin position="7"/>
        <end position="59"/>
    </location>
</feature>
<name>A0ABD0RID3_CIRMR</name>
<evidence type="ECO:0000313" key="3">
    <source>
        <dbReference type="Proteomes" id="UP001529510"/>
    </source>
</evidence>
<feature type="non-terminal residue" evidence="2">
    <location>
        <position position="1"/>
    </location>
</feature>
<comment type="caution">
    <text evidence="2">The sequence shown here is derived from an EMBL/GenBank/DDBJ whole genome shotgun (WGS) entry which is preliminary data.</text>
</comment>
<evidence type="ECO:0000313" key="2">
    <source>
        <dbReference type="EMBL" id="KAL0198221.1"/>
    </source>
</evidence>
<evidence type="ECO:0000256" key="1">
    <source>
        <dbReference type="SAM" id="MobiDB-lite"/>
    </source>
</evidence>
<feature type="non-terminal residue" evidence="2">
    <location>
        <position position="59"/>
    </location>
</feature>
<organism evidence="2 3">
    <name type="scientific">Cirrhinus mrigala</name>
    <name type="common">Mrigala</name>
    <dbReference type="NCBI Taxonomy" id="683832"/>
    <lineage>
        <taxon>Eukaryota</taxon>
        <taxon>Metazoa</taxon>
        <taxon>Chordata</taxon>
        <taxon>Craniata</taxon>
        <taxon>Vertebrata</taxon>
        <taxon>Euteleostomi</taxon>
        <taxon>Actinopterygii</taxon>
        <taxon>Neopterygii</taxon>
        <taxon>Teleostei</taxon>
        <taxon>Ostariophysi</taxon>
        <taxon>Cypriniformes</taxon>
        <taxon>Cyprinidae</taxon>
        <taxon>Labeoninae</taxon>
        <taxon>Labeonini</taxon>
        <taxon>Cirrhinus</taxon>
    </lineage>
</organism>